<evidence type="ECO:0000256" key="2">
    <source>
        <dbReference type="ARBA" id="ARBA00010992"/>
    </source>
</evidence>
<accession>A0A9P5D3J4</accession>
<keyword evidence="3" id="KW-0813">Transport</keyword>
<feature type="domain" description="Major facilitator superfamily (MFS) profile" evidence="8">
    <location>
        <begin position="1"/>
        <end position="200"/>
    </location>
</feature>
<organism evidence="9 10">
    <name type="scientific">Geosmithia morbida</name>
    <dbReference type="NCBI Taxonomy" id="1094350"/>
    <lineage>
        <taxon>Eukaryota</taxon>
        <taxon>Fungi</taxon>
        <taxon>Dikarya</taxon>
        <taxon>Ascomycota</taxon>
        <taxon>Pezizomycotina</taxon>
        <taxon>Sordariomycetes</taxon>
        <taxon>Hypocreomycetidae</taxon>
        <taxon>Hypocreales</taxon>
        <taxon>Bionectriaceae</taxon>
        <taxon>Geosmithia</taxon>
    </lineage>
</organism>
<evidence type="ECO:0000256" key="1">
    <source>
        <dbReference type="ARBA" id="ARBA00004141"/>
    </source>
</evidence>
<dbReference type="InterPro" id="IPR003663">
    <property type="entry name" value="Sugar/inositol_transpt"/>
</dbReference>
<protein>
    <recommendedName>
        <fullName evidence="8">Major facilitator superfamily (MFS) profile domain-containing protein</fullName>
    </recommendedName>
</protein>
<dbReference type="GO" id="GO:0005351">
    <property type="term" value="F:carbohydrate:proton symporter activity"/>
    <property type="evidence" value="ECO:0007669"/>
    <property type="project" value="TreeGrafter"/>
</dbReference>
<dbReference type="InterPro" id="IPR005828">
    <property type="entry name" value="MFS_sugar_transport-like"/>
</dbReference>
<dbReference type="OrthoDB" id="6339427at2759"/>
<feature type="transmembrane region" description="Helical" evidence="7">
    <location>
        <begin position="176"/>
        <end position="196"/>
    </location>
</feature>
<dbReference type="PROSITE" id="PS00216">
    <property type="entry name" value="SUGAR_TRANSPORT_1"/>
    <property type="match status" value="1"/>
</dbReference>
<keyword evidence="4 7" id="KW-0812">Transmembrane</keyword>
<feature type="transmembrane region" description="Helical" evidence="7">
    <location>
        <begin position="58"/>
        <end position="82"/>
    </location>
</feature>
<dbReference type="RefSeq" id="XP_035324910.1">
    <property type="nucleotide sequence ID" value="XM_035463486.1"/>
</dbReference>
<comment type="subcellular location">
    <subcellularLocation>
        <location evidence="1">Membrane</location>
        <topology evidence="1">Multi-pass membrane protein</topology>
    </subcellularLocation>
</comment>
<keyword evidence="10" id="KW-1185">Reference proteome</keyword>
<evidence type="ECO:0000313" key="9">
    <source>
        <dbReference type="EMBL" id="KAF4126258.1"/>
    </source>
</evidence>
<keyword evidence="5 7" id="KW-1133">Transmembrane helix</keyword>
<dbReference type="InterPro" id="IPR005829">
    <property type="entry name" value="Sugar_transporter_CS"/>
</dbReference>
<gene>
    <name evidence="9" type="ORF">GMORB2_1504</name>
</gene>
<dbReference type="GeneID" id="55967734"/>
<evidence type="ECO:0000313" key="10">
    <source>
        <dbReference type="Proteomes" id="UP000749293"/>
    </source>
</evidence>
<comment type="caution">
    <text evidence="9">The sequence shown here is derived from an EMBL/GenBank/DDBJ whole genome shotgun (WGS) entry which is preliminary data.</text>
</comment>
<dbReference type="Pfam" id="PF00083">
    <property type="entry name" value="Sugar_tr"/>
    <property type="match status" value="1"/>
</dbReference>
<dbReference type="InterPro" id="IPR036259">
    <property type="entry name" value="MFS_trans_sf"/>
</dbReference>
<dbReference type="PANTHER" id="PTHR48022:SF26">
    <property type="entry name" value="MAJOR FACILITATOR SUPERFAMILY (MFS) PROFILE DOMAIN-CONTAINING PROTEIN-RELATED"/>
    <property type="match status" value="1"/>
</dbReference>
<dbReference type="InterPro" id="IPR020846">
    <property type="entry name" value="MFS_dom"/>
</dbReference>
<sequence>MQQFGGINALNYYFIIILTNNVGLDELLARILTGCNATSYMISSACAFWVIDKFGRRVLMLTGLTLQSFAYVMVALSVALLSTAPFEWGIVAVSFLFFYYAAFGCTWGMVPWVYQSEVNSLAMRTVGAAAATSSNWLSGFVCTQFTPSGIENIGYRFYISEALSSLVRIKGVELTLSPEVFAVFNLGFIAIVYFLYPETANRKLEDLDAYFDCGSGHSTIIPIGDKSAKSSKRPQEAIEAEASRVAMATAIDHKPKGSTAEHEEDISRTVRRCHAGILDT</sequence>
<dbReference type="EMBL" id="JAANYQ010000002">
    <property type="protein sequence ID" value="KAF4126258.1"/>
    <property type="molecule type" value="Genomic_DNA"/>
</dbReference>
<dbReference type="PRINTS" id="PR00171">
    <property type="entry name" value="SUGRTRNSPORT"/>
</dbReference>
<comment type="similarity">
    <text evidence="2">Belongs to the major facilitator superfamily. Sugar transporter (TC 2.A.1.1) family.</text>
</comment>
<evidence type="ECO:0000256" key="7">
    <source>
        <dbReference type="SAM" id="Phobius"/>
    </source>
</evidence>
<feature type="transmembrane region" description="Helical" evidence="7">
    <location>
        <begin position="27"/>
        <end position="51"/>
    </location>
</feature>
<evidence type="ECO:0000259" key="8">
    <source>
        <dbReference type="PROSITE" id="PS50850"/>
    </source>
</evidence>
<keyword evidence="6 7" id="KW-0472">Membrane</keyword>
<dbReference type="PANTHER" id="PTHR48022">
    <property type="entry name" value="PLASTIDIC GLUCOSE TRANSPORTER 4"/>
    <property type="match status" value="1"/>
</dbReference>
<dbReference type="Gene3D" id="1.20.1250.20">
    <property type="entry name" value="MFS general substrate transporter like domains"/>
    <property type="match status" value="1"/>
</dbReference>
<evidence type="ECO:0000256" key="5">
    <source>
        <dbReference type="ARBA" id="ARBA00022989"/>
    </source>
</evidence>
<dbReference type="Proteomes" id="UP000749293">
    <property type="component" value="Unassembled WGS sequence"/>
</dbReference>
<evidence type="ECO:0000256" key="3">
    <source>
        <dbReference type="ARBA" id="ARBA00022448"/>
    </source>
</evidence>
<proteinExistence type="inferred from homology"/>
<evidence type="ECO:0000256" key="4">
    <source>
        <dbReference type="ARBA" id="ARBA00022692"/>
    </source>
</evidence>
<dbReference type="AlphaFoldDB" id="A0A9P5D3J4"/>
<dbReference type="PROSITE" id="PS50850">
    <property type="entry name" value="MFS"/>
    <property type="match status" value="1"/>
</dbReference>
<reference evidence="9" key="1">
    <citation type="submission" date="2020-03" db="EMBL/GenBank/DDBJ databases">
        <title>Site-based positive gene gene selection in Geosmithia morbida across the United States reveals a broad range of putative effectors and factors for local host and environmental adapation.</title>
        <authorList>
            <person name="Onufrak A."/>
            <person name="Murdoch R.W."/>
            <person name="Gazis R."/>
            <person name="Huff M."/>
            <person name="Staton M."/>
            <person name="Klingeman W."/>
            <person name="Hadziabdic D."/>
        </authorList>
    </citation>
    <scope>NUCLEOTIDE SEQUENCE</scope>
    <source>
        <strain evidence="9">1262</strain>
    </source>
</reference>
<dbReference type="InterPro" id="IPR050360">
    <property type="entry name" value="MFS_Sugar_Transporters"/>
</dbReference>
<evidence type="ECO:0000256" key="6">
    <source>
        <dbReference type="ARBA" id="ARBA00023136"/>
    </source>
</evidence>
<dbReference type="SUPFAM" id="SSF103473">
    <property type="entry name" value="MFS general substrate transporter"/>
    <property type="match status" value="1"/>
</dbReference>
<dbReference type="GO" id="GO:0016020">
    <property type="term" value="C:membrane"/>
    <property type="evidence" value="ECO:0007669"/>
    <property type="project" value="UniProtKB-SubCell"/>
</dbReference>
<name>A0A9P5D3J4_9HYPO</name>
<feature type="transmembrane region" description="Helical" evidence="7">
    <location>
        <begin position="88"/>
        <end position="114"/>
    </location>
</feature>